<organism evidence="1 2">
    <name type="scientific">Weissella cibaria</name>
    <dbReference type="NCBI Taxonomy" id="137591"/>
    <lineage>
        <taxon>Bacteria</taxon>
        <taxon>Bacillati</taxon>
        <taxon>Bacillota</taxon>
        <taxon>Bacilli</taxon>
        <taxon>Lactobacillales</taxon>
        <taxon>Lactobacillaceae</taxon>
        <taxon>Weissella</taxon>
    </lineage>
</organism>
<dbReference type="RefSeq" id="WP_085639631.1">
    <property type="nucleotide sequence ID" value="NZ_NDXJ01000015.1"/>
</dbReference>
<evidence type="ECO:0000313" key="2">
    <source>
        <dbReference type="Proteomes" id="UP000193588"/>
    </source>
</evidence>
<evidence type="ECO:0008006" key="3">
    <source>
        <dbReference type="Google" id="ProtNLM"/>
    </source>
</evidence>
<dbReference type="AlphaFoldDB" id="A0A1X4JJA3"/>
<accession>A0A1X4JJA3</accession>
<sequence>MEEFDKETLNRAKKYLADDYQRMQQKAALYKVLPAAVSFDGDGIRSGSIDNKMDERFADYVASKTFVEAIDLVFEAMTNDARRHKDILIDVYQKHLQDWQVMERVDQSKSSYYRNKKSALVEFMDLYRPIKTFED</sequence>
<name>A0A1X4JJA3_9LACO</name>
<protein>
    <recommendedName>
        <fullName evidence="3">DUF1492 domain-containing protein</fullName>
    </recommendedName>
</protein>
<evidence type="ECO:0000313" key="1">
    <source>
        <dbReference type="EMBL" id="OSP88821.1"/>
    </source>
</evidence>
<dbReference type="EMBL" id="NDXJ01000015">
    <property type="protein sequence ID" value="OSP88821.1"/>
    <property type="molecule type" value="Genomic_DNA"/>
</dbReference>
<proteinExistence type="predicted"/>
<dbReference type="Proteomes" id="UP000193588">
    <property type="component" value="Unassembled WGS sequence"/>
</dbReference>
<gene>
    <name evidence="1" type="ORF">B9D04_09520</name>
</gene>
<comment type="caution">
    <text evidence="1">The sequence shown here is derived from an EMBL/GenBank/DDBJ whole genome shotgun (WGS) entry which is preliminary data.</text>
</comment>
<reference evidence="1 2" key="1">
    <citation type="submission" date="2017-04" db="EMBL/GenBank/DDBJ databases">
        <title>The genome sequence of Weissella cibaria isolated from wild Drosophila.</title>
        <authorList>
            <person name="Ricks N.J."/>
            <person name="Carroll C."/>
            <person name="Walters A."/>
            <person name="Newell P.D."/>
            <person name="Chaston J.M."/>
        </authorList>
    </citation>
    <scope>NUCLEOTIDE SEQUENCE [LARGE SCALE GENOMIC DNA]</scope>
    <source>
        <strain evidence="1 2">DmW_103</strain>
    </source>
</reference>